<evidence type="ECO:0000256" key="4">
    <source>
        <dbReference type="ARBA" id="ARBA00023163"/>
    </source>
</evidence>
<dbReference type="AlphaFoldDB" id="A0A0D1YMA6"/>
<keyword evidence="3" id="KW-0238">DNA-binding</keyword>
<comment type="subcellular location">
    <subcellularLocation>
        <location evidence="1">Nucleus</location>
    </subcellularLocation>
</comment>
<dbReference type="InterPro" id="IPR001138">
    <property type="entry name" value="Zn2Cys6_DnaBD"/>
</dbReference>
<dbReference type="Pfam" id="PF11951">
    <property type="entry name" value="Fungal_trans_2"/>
    <property type="match status" value="1"/>
</dbReference>
<dbReference type="GO" id="GO:0000981">
    <property type="term" value="F:DNA-binding transcription factor activity, RNA polymerase II-specific"/>
    <property type="evidence" value="ECO:0007669"/>
    <property type="project" value="InterPro"/>
</dbReference>
<proteinExistence type="predicted"/>
<dbReference type="GO" id="GO:0008270">
    <property type="term" value="F:zinc ion binding"/>
    <property type="evidence" value="ECO:0007669"/>
    <property type="project" value="InterPro"/>
</dbReference>
<dbReference type="Pfam" id="PF00172">
    <property type="entry name" value="Zn_clus"/>
    <property type="match status" value="1"/>
</dbReference>
<name>A0A0D1YMA6_9EURO</name>
<dbReference type="PANTHER" id="PTHR37534:SF7">
    <property type="entry name" value="TRANSCRIPTIONAL ACTIVATOR PROTEIN UGA3"/>
    <property type="match status" value="1"/>
</dbReference>
<sequence>MEHTFSLNPGVIDLRRRSKHGCIDCKAAKVRCDEVRPSCGTCTRRKRVCRGYAHHANAKAIPRQEQHKSPLRSPVNMRIKTSCDPLTPTSPTAKSTVEEDYTLQSPCSTISDDTNTSLGQGQEQLFDAPVSTDLMVRSSSSALDASLRRIPSSLPSIPLGAISEADCSTINVYFKRHPVELVISSEFVDEMNAVVLMVLQDSPSAIGDALYGIGRVYLDEDSQSTKLPLALDKRARTLARLRVKDPNRELEQMLVMMLALSGMELIDTKCKPHERTFSILVGYAASIINKYLGSGLILSSLAKYFIRTLARQDMMISLSQLRRNAIRTETWLDETAKNNADRFMGYTATLMPLLEELCGLAEDVHHDLGITRRKRYELVDATLSPLSLTTISMISQKAMNAQFRLRSWRPIFSQNISARTSRRLLAQAYATRAAASLMLHRLVNPAGSSEESDREAFEMACEIMAHLNGQPEDLRLSTFPAMIATCELESEDDRAVAIEIFENIYKSRKTGTSLQTRDFVVHRVWKARDAGEDWDWMVLSQKYPGECVPI</sequence>
<evidence type="ECO:0000256" key="1">
    <source>
        <dbReference type="ARBA" id="ARBA00004123"/>
    </source>
</evidence>
<dbReference type="SMART" id="SM00066">
    <property type="entry name" value="GAL4"/>
    <property type="match status" value="1"/>
</dbReference>
<dbReference type="GO" id="GO:0000976">
    <property type="term" value="F:transcription cis-regulatory region binding"/>
    <property type="evidence" value="ECO:0007669"/>
    <property type="project" value="TreeGrafter"/>
</dbReference>
<dbReference type="EMBL" id="KN846952">
    <property type="protein sequence ID" value="KIV82214.1"/>
    <property type="molecule type" value="Genomic_DNA"/>
</dbReference>
<evidence type="ECO:0000313" key="9">
    <source>
        <dbReference type="Proteomes" id="UP000053599"/>
    </source>
</evidence>
<dbReference type="GO" id="GO:0045944">
    <property type="term" value="P:positive regulation of transcription by RNA polymerase II"/>
    <property type="evidence" value="ECO:0007669"/>
    <property type="project" value="TreeGrafter"/>
</dbReference>
<evidence type="ECO:0000256" key="5">
    <source>
        <dbReference type="ARBA" id="ARBA00023242"/>
    </source>
</evidence>
<dbReference type="Gene3D" id="4.10.240.10">
    <property type="entry name" value="Zn(2)-C6 fungal-type DNA-binding domain"/>
    <property type="match status" value="1"/>
</dbReference>
<evidence type="ECO:0000256" key="3">
    <source>
        <dbReference type="ARBA" id="ARBA00023125"/>
    </source>
</evidence>
<keyword evidence="5" id="KW-0539">Nucleus</keyword>
<dbReference type="SUPFAM" id="SSF57701">
    <property type="entry name" value="Zn2/Cys6 DNA-binding domain"/>
    <property type="match status" value="1"/>
</dbReference>
<dbReference type="STRING" id="1016849.A0A0D1YMA6"/>
<dbReference type="CDD" id="cd00067">
    <property type="entry name" value="GAL4"/>
    <property type="match status" value="1"/>
</dbReference>
<dbReference type="OrthoDB" id="648861at2759"/>
<dbReference type="PROSITE" id="PS50048">
    <property type="entry name" value="ZN2_CY6_FUNGAL_2"/>
    <property type="match status" value="1"/>
</dbReference>
<accession>A0A0D1YMA6</accession>
<keyword evidence="4" id="KW-0804">Transcription</keyword>
<dbReference type="PROSITE" id="PS00463">
    <property type="entry name" value="ZN2_CY6_FUNGAL_1"/>
    <property type="match status" value="1"/>
</dbReference>
<dbReference type="HOGENOM" id="CLU_017936_0_0_1"/>
<feature type="region of interest" description="Disordered" evidence="6">
    <location>
        <begin position="78"/>
        <end position="98"/>
    </location>
</feature>
<evidence type="ECO:0000256" key="2">
    <source>
        <dbReference type="ARBA" id="ARBA00023015"/>
    </source>
</evidence>
<dbReference type="InterPro" id="IPR036864">
    <property type="entry name" value="Zn2-C6_fun-type_DNA-bd_sf"/>
</dbReference>
<protein>
    <recommendedName>
        <fullName evidence="7">Zn(2)-C6 fungal-type domain-containing protein</fullName>
    </recommendedName>
</protein>
<feature type="domain" description="Zn(2)-C6 fungal-type" evidence="7">
    <location>
        <begin position="21"/>
        <end position="49"/>
    </location>
</feature>
<keyword evidence="2" id="KW-0805">Transcription regulation</keyword>
<evidence type="ECO:0000256" key="6">
    <source>
        <dbReference type="SAM" id="MobiDB-lite"/>
    </source>
</evidence>
<gene>
    <name evidence="8" type="ORF">PV11_04341</name>
</gene>
<dbReference type="GO" id="GO:0005634">
    <property type="term" value="C:nucleus"/>
    <property type="evidence" value="ECO:0007669"/>
    <property type="project" value="UniProtKB-SubCell"/>
</dbReference>
<evidence type="ECO:0000259" key="7">
    <source>
        <dbReference type="PROSITE" id="PS50048"/>
    </source>
</evidence>
<evidence type="ECO:0000313" key="8">
    <source>
        <dbReference type="EMBL" id="KIV82214.1"/>
    </source>
</evidence>
<organism evidence="8 9">
    <name type="scientific">Exophiala sideris</name>
    <dbReference type="NCBI Taxonomy" id="1016849"/>
    <lineage>
        <taxon>Eukaryota</taxon>
        <taxon>Fungi</taxon>
        <taxon>Dikarya</taxon>
        <taxon>Ascomycota</taxon>
        <taxon>Pezizomycotina</taxon>
        <taxon>Eurotiomycetes</taxon>
        <taxon>Chaetothyriomycetidae</taxon>
        <taxon>Chaetothyriales</taxon>
        <taxon>Herpotrichiellaceae</taxon>
        <taxon>Exophiala</taxon>
    </lineage>
</organism>
<dbReference type="InterPro" id="IPR021858">
    <property type="entry name" value="Fun_TF"/>
</dbReference>
<dbReference type="PANTHER" id="PTHR37534">
    <property type="entry name" value="TRANSCRIPTIONAL ACTIVATOR PROTEIN UGA3"/>
    <property type="match status" value="1"/>
</dbReference>
<reference evidence="8 9" key="1">
    <citation type="submission" date="2015-01" db="EMBL/GenBank/DDBJ databases">
        <title>The Genome Sequence of Exophiala sideris CBS121828.</title>
        <authorList>
            <consortium name="The Broad Institute Genomics Platform"/>
            <person name="Cuomo C."/>
            <person name="de Hoog S."/>
            <person name="Gorbushina A."/>
            <person name="Stielow B."/>
            <person name="Teixiera M."/>
            <person name="Abouelleil A."/>
            <person name="Chapman S.B."/>
            <person name="Priest M."/>
            <person name="Young S.K."/>
            <person name="Wortman J."/>
            <person name="Nusbaum C."/>
            <person name="Birren B."/>
        </authorList>
    </citation>
    <scope>NUCLEOTIDE SEQUENCE [LARGE SCALE GENOMIC DNA]</scope>
    <source>
        <strain evidence="8 9">CBS 121828</strain>
    </source>
</reference>
<dbReference type="Proteomes" id="UP000053599">
    <property type="component" value="Unassembled WGS sequence"/>
</dbReference>